<evidence type="ECO:0000313" key="1">
    <source>
        <dbReference type="EMBL" id="ADU45866.1"/>
    </source>
</evidence>
<dbReference type="HOGENOM" id="CLU_522467_0_0_5"/>
<dbReference type="STRING" id="652103.Rpdx1_4314"/>
<dbReference type="BioCyc" id="RPAL652103:RPDX1_RS21305-MONOMER"/>
<reference evidence="1" key="1">
    <citation type="submission" date="2010-12" db="EMBL/GenBank/DDBJ databases">
        <title>Complete sequence of Rhodopseudomonas palustris DX-1.</title>
        <authorList>
            <consortium name="US DOE Joint Genome Institute"/>
            <person name="Lucas S."/>
            <person name="Copeland A."/>
            <person name="Lapidus A."/>
            <person name="Cheng J.-F."/>
            <person name="Goodwin L."/>
            <person name="Pitluck S."/>
            <person name="Misra M."/>
            <person name="Chertkov O."/>
            <person name="Detter J.C."/>
            <person name="Han C."/>
            <person name="Tapia R."/>
            <person name="Land M."/>
            <person name="Hauser L."/>
            <person name="Kyrpides N."/>
            <person name="Ivanova N."/>
            <person name="Ovchinnikova G."/>
            <person name="Logan B."/>
            <person name="Oda Y."/>
            <person name="Harwood C."/>
            <person name="Woyke T."/>
        </authorList>
    </citation>
    <scope>NUCLEOTIDE SEQUENCE [LARGE SCALE GENOMIC DNA]</scope>
    <source>
        <strain evidence="1">DX-1</strain>
    </source>
</reference>
<dbReference type="eggNOG" id="COG0726">
    <property type="taxonomic scope" value="Bacteria"/>
</dbReference>
<dbReference type="SUPFAM" id="SSF88713">
    <property type="entry name" value="Glycoside hydrolase/deacetylase"/>
    <property type="match status" value="1"/>
</dbReference>
<dbReference type="GO" id="GO:0005975">
    <property type="term" value="P:carbohydrate metabolic process"/>
    <property type="evidence" value="ECO:0007669"/>
    <property type="project" value="InterPro"/>
</dbReference>
<proteinExistence type="predicted"/>
<evidence type="ECO:0000313" key="2">
    <source>
        <dbReference type="Proteomes" id="UP000001402"/>
    </source>
</evidence>
<protein>
    <recommendedName>
        <fullName evidence="3">Polysaccharide deacetylase</fullName>
    </recommendedName>
</protein>
<dbReference type="Proteomes" id="UP000001402">
    <property type="component" value="Chromosome"/>
</dbReference>
<dbReference type="Gene3D" id="3.20.20.370">
    <property type="entry name" value="Glycoside hydrolase/deacetylase"/>
    <property type="match status" value="1"/>
</dbReference>
<evidence type="ECO:0008006" key="3">
    <source>
        <dbReference type="Google" id="ProtNLM"/>
    </source>
</evidence>
<dbReference type="KEGG" id="rpx:Rpdx1_4314"/>
<sequence length="523" mass="56059">MIAIIDRSDDAAAREVVLRAFERSFTPGQVRLLDDIAAASRAQAVVVVVAPREQDADWIEPLLRRPVKLVLLGTIGPRIAGLAGITVTPLDEPAAASAACDPAPTYGLTESAARIVYADQGLGTASPLRQRSLCRFDFTNEWNNLGYGRIGICDEVWSIAVAARPVDAGVVGELRIGPDASAGAVVTLRDLPHASVLWFARPVGPVDGADWAIVERFVADHRAAELPCRPYLRDIPHGVTAALTMRLDCDEDIASSRPLFELYRGHGLPLSVAIKTDQPDTAEHLALLADLDQAGGSILSHSVTHAPNWGGSAEAAEREARDSKAWLESRVRGLNVRYAVSPFHQNPTYVPAALARAGYDGFVGGIIANDPEYLMARGGAAPFGPAGFVSHSQACMLHGDCLLAGDDPTRIYKQAFRQAKAFGQFFGYLDHPFSPRYAYGWASEADRVAIHAAYLDFIAAECAGEATLFVNEETCLDFMRAKSTTLIDYDSTRDAFAVSQGSAAGLPLSVGWRGRIEAAADHA</sequence>
<dbReference type="InterPro" id="IPR011330">
    <property type="entry name" value="Glyco_hydro/deAcase_b/a-brl"/>
</dbReference>
<name>E6VMZ8_RHOPX</name>
<gene>
    <name evidence="1" type="ordered locus">Rpdx1_4314</name>
</gene>
<accession>E6VMZ8</accession>
<dbReference type="AlphaFoldDB" id="E6VMZ8"/>
<dbReference type="EMBL" id="CP002418">
    <property type="protein sequence ID" value="ADU45866.1"/>
    <property type="molecule type" value="Genomic_DNA"/>
</dbReference>
<organism evidence="1 2">
    <name type="scientific">Rhodopseudomonas palustris (strain DX-1)</name>
    <dbReference type="NCBI Taxonomy" id="652103"/>
    <lineage>
        <taxon>Bacteria</taxon>
        <taxon>Pseudomonadati</taxon>
        <taxon>Pseudomonadota</taxon>
        <taxon>Alphaproteobacteria</taxon>
        <taxon>Hyphomicrobiales</taxon>
        <taxon>Nitrobacteraceae</taxon>
        <taxon>Rhodopseudomonas</taxon>
    </lineage>
</organism>